<dbReference type="GO" id="GO:0004620">
    <property type="term" value="F:phospholipase activity"/>
    <property type="evidence" value="ECO:0007669"/>
    <property type="project" value="TreeGrafter"/>
</dbReference>
<feature type="domain" description="DDHD" evidence="2">
    <location>
        <begin position="769"/>
        <end position="996"/>
    </location>
</feature>
<dbReference type="InterPro" id="IPR004177">
    <property type="entry name" value="DDHD_dom"/>
</dbReference>
<feature type="region of interest" description="Disordered" evidence="1">
    <location>
        <begin position="93"/>
        <end position="114"/>
    </location>
</feature>
<keyword evidence="4" id="KW-1185">Reference proteome</keyword>
<organism evidence="3 4">
    <name type="scientific">Parathielavia hyrcaniae</name>
    <dbReference type="NCBI Taxonomy" id="113614"/>
    <lineage>
        <taxon>Eukaryota</taxon>
        <taxon>Fungi</taxon>
        <taxon>Dikarya</taxon>
        <taxon>Ascomycota</taxon>
        <taxon>Pezizomycotina</taxon>
        <taxon>Sordariomycetes</taxon>
        <taxon>Sordariomycetidae</taxon>
        <taxon>Sordariales</taxon>
        <taxon>Chaetomiaceae</taxon>
        <taxon>Parathielavia</taxon>
    </lineage>
</organism>
<name>A0AAN6SY60_9PEZI</name>
<sequence length="1021" mass="109758">MTTASPTHHTLTASCRLAPVPAPVPEPGQGLEGIPPIQAQFFYASPIPIDDPLSAATIVGASDSKLAKPPLRPFSPGDNAALERAWLGLASGRDRRNHEHARRNRDPSPALSRENAEKLAAIVSSLAAKHAEKHEREGLAPGAVAGGAAGVGEDIAAPEHGGVLVCCAELAIDASAELRMEFCAVTRRRQRMLDHDRVLEGVMAQLARLRMEAEGAKPPASEAGLALGAGPVGQIATSVGSRSSAASADGVVLASSLPAGGFIPARPPVLDDGISGKPFVRVEPTTRSNRSSGVATPDDKLARTTPRGRARGDSRASARGRPTAEKLEDSTEVPVGISRLHMVSLPVLQMKPIYWSPVNDITTVLRATWFYRDTMVPVEPTVANQLEAGYRELRPWTETWGDELRSALDVGSLGEEKVSHRLWPEVSDKRHQLKDGQQPEPPISSDPFCAARCFRGEAAAEGSLEPVHSEQDTALASPESRLYASYHVIYKDGSNAFLLKPSQKPSAYYGRRPVSKIMKGVAVGLPLVRGFDRAAFERVHGKRAASLGKSMEAATPAAEICQATEHGGCPGCQTDKERGQVTDLVLVAHGIGQKLSERVESYHFTHAVNAFRRAVNIELNSPTVKSVLRPEQNGIMVLPVNWRHILNFEGGSHTGEEDKNAHTPEAFTLKDIEPPTIPAVRSMISDVMFDIPFYMSHLKPKMIAALVSEANRVYRLWCRNNPGFSEKGRVHLIAHSLGSAMAVEVLSKQPTRVPRPLDLSTPTPDPRFFEFDTTNLFLLGSPAGFFLLLERGSLVPRRGRPKPGADAADTVAKDVVGDVGRFGCIAVDNIYNILAKEDPIAYLLNGTIDPVYAASLKVAYVPSMQTSFFKSVGDAVRGLTGSSGPSPAGAAAAAASSSLVVDGLDPSASSKRRPPGPPAAAARRLPSQLELEVHDFSREEVAERKAFLLNDNGQIDYYLRSGGGPLEMQYLNMLSAHTSYWANQDLVRLLCLEIGRVPGRGHALPAMRAVKRAKGRFVGEY</sequence>
<feature type="region of interest" description="Disordered" evidence="1">
    <location>
        <begin position="273"/>
        <end position="331"/>
    </location>
</feature>
<dbReference type="PROSITE" id="PS51043">
    <property type="entry name" value="DDHD"/>
    <property type="match status" value="1"/>
</dbReference>
<reference evidence="3" key="1">
    <citation type="journal article" date="2023" name="Mol. Phylogenet. Evol.">
        <title>Genome-scale phylogeny and comparative genomics of the fungal order Sordariales.</title>
        <authorList>
            <person name="Hensen N."/>
            <person name="Bonometti L."/>
            <person name="Westerberg I."/>
            <person name="Brannstrom I.O."/>
            <person name="Guillou S."/>
            <person name="Cros-Aarteil S."/>
            <person name="Calhoun S."/>
            <person name="Haridas S."/>
            <person name="Kuo A."/>
            <person name="Mondo S."/>
            <person name="Pangilinan J."/>
            <person name="Riley R."/>
            <person name="LaButti K."/>
            <person name="Andreopoulos B."/>
            <person name="Lipzen A."/>
            <person name="Chen C."/>
            <person name="Yan M."/>
            <person name="Daum C."/>
            <person name="Ng V."/>
            <person name="Clum A."/>
            <person name="Steindorff A."/>
            <person name="Ohm R.A."/>
            <person name="Martin F."/>
            <person name="Silar P."/>
            <person name="Natvig D.O."/>
            <person name="Lalanne C."/>
            <person name="Gautier V."/>
            <person name="Ament-Velasquez S.L."/>
            <person name="Kruys A."/>
            <person name="Hutchinson M.I."/>
            <person name="Powell A.J."/>
            <person name="Barry K."/>
            <person name="Miller A.N."/>
            <person name="Grigoriev I.V."/>
            <person name="Debuchy R."/>
            <person name="Gladieux P."/>
            <person name="Hiltunen Thoren M."/>
            <person name="Johannesson H."/>
        </authorList>
    </citation>
    <scope>NUCLEOTIDE SEQUENCE</scope>
    <source>
        <strain evidence="3">CBS 757.83</strain>
    </source>
</reference>
<feature type="compositionally biased region" description="Basic and acidic residues" evidence="1">
    <location>
        <begin position="310"/>
        <end position="329"/>
    </location>
</feature>
<evidence type="ECO:0000256" key="1">
    <source>
        <dbReference type="SAM" id="MobiDB-lite"/>
    </source>
</evidence>
<feature type="compositionally biased region" description="Polar residues" evidence="1">
    <location>
        <begin position="285"/>
        <end position="294"/>
    </location>
</feature>
<dbReference type="AlphaFoldDB" id="A0AAN6SY60"/>
<dbReference type="PANTHER" id="PTHR23509">
    <property type="entry name" value="PA-PL1 PHOSPHOLIPASE FAMILY"/>
    <property type="match status" value="1"/>
</dbReference>
<comment type="caution">
    <text evidence="3">The sequence shown here is derived from an EMBL/GenBank/DDBJ whole genome shotgun (WGS) entry which is preliminary data.</text>
</comment>
<dbReference type="InterPro" id="IPR058055">
    <property type="entry name" value="PA-PLA1"/>
</dbReference>
<feature type="region of interest" description="Disordered" evidence="1">
    <location>
        <begin position="903"/>
        <end position="924"/>
    </location>
</feature>
<dbReference type="GO" id="GO:0005737">
    <property type="term" value="C:cytoplasm"/>
    <property type="evidence" value="ECO:0007669"/>
    <property type="project" value="TreeGrafter"/>
</dbReference>
<evidence type="ECO:0000313" key="4">
    <source>
        <dbReference type="Proteomes" id="UP001305647"/>
    </source>
</evidence>
<reference evidence="3" key="2">
    <citation type="submission" date="2023-05" db="EMBL/GenBank/DDBJ databases">
        <authorList>
            <consortium name="Lawrence Berkeley National Laboratory"/>
            <person name="Steindorff A."/>
            <person name="Hensen N."/>
            <person name="Bonometti L."/>
            <person name="Westerberg I."/>
            <person name="Brannstrom I.O."/>
            <person name="Guillou S."/>
            <person name="Cros-Aarteil S."/>
            <person name="Calhoun S."/>
            <person name="Haridas S."/>
            <person name="Kuo A."/>
            <person name="Mondo S."/>
            <person name="Pangilinan J."/>
            <person name="Riley R."/>
            <person name="Labutti K."/>
            <person name="Andreopoulos B."/>
            <person name="Lipzen A."/>
            <person name="Chen C."/>
            <person name="Yanf M."/>
            <person name="Daum C."/>
            <person name="Ng V."/>
            <person name="Clum A."/>
            <person name="Ohm R."/>
            <person name="Martin F."/>
            <person name="Silar P."/>
            <person name="Natvig D."/>
            <person name="Lalanne C."/>
            <person name="Gautier V."/>
            <person name="Ament-Velasquez S.L."/>
            <person name="Kruys A."/>
            <person name="Hutchinson M.I."/>
            <person name="Powell A.J."/>
            <person name="Barry K."/>
            <person name="Miller A.N."/>
            <person name="Grigoriev I.V."/>
            <person name="Debuchy R."/>
            <person name="Gladieux P."/>
            <person name="Thoren M.H."/>
            <person name="Johannesson H."/>
        </authorList>
    </citation>
    <scope>NUCLEOTIDE SEQUENCE</scope>
    <source>
        <strain evidence="3">CBS 757.83</strain>
    </source>
</reference>
<dbReference type="Pfam" id="PF02862">
    <property type="entry name" value="DDHD"/>
    <property type="match status" value="2"/>
</dbReference>
<evidence type="ECO:0000259" key="2">
    <source>
        <dbReference type="PROSITE" id="PS51043"/>
    </source>
</evidence>
<protein>
    <recommendedName>
        <fullName evidence="2">DDHD domain-containing protein</fullName>
    </recommendedName>
</protein>
<dbReference type="PANTHER" id="PTHR23509:SF6">
    <property type="entry name" value="PHOSPHOLIPASE C1020.13C-RELATED"/>
    <property type="match status" value="1"/>
</dbReference>
<evidence type="ECO:0000313" key="3">
    <source>
        <dbReference type="EMBL" id="KAK4097139.1"/>
    </source>
</evidence>
<dbReference type="SMART" id="SM01127">
    <property type="entry name" value="DDHD"/>
    <property type="match status" value="1"/>
</dbReference>
<dbReference type="InterPro" id="IPR029058">
    <property type="entry name" value="AB_hydrolase_fold"/>
</dbReference>
<dbReference type="Proteomes" id="UP001305647">
    <property type="component" value="Unassembled WGS sequence"/>
</dbReference>
<proteinExistence type="predicted"/>
<gene>
    <name evidence="3" type="ORF">N658DRAFT_561991</name>
</gene>
<accession>A0AAN6SY60</accession>
<dbReference type="SUPFAM" id="SSF53474">
    <property type="entry name" value="alpha/beta-Hydrolases"/>
    <property type="match status" value="1"/>
</dbReference>
<dbReference type="EMBL" id="MU863684">
    <property type="protein sequence ID" value="KAK4097139.1"/>
    <property type="molecule type" value="Genomic_DNA"/>
</dbReference>
<dbReference type="GO" id="GO:0046872">
    <property type="term" value="F:metal ion binding"/>
    <property type="evidence" value="ECO:0007669"/>
    <property type="project" value="InterPro"/>
</dbReference>